<evidence type="ECO:0000313" key="4">
    <source>
        <dbReference type="Proteomes" id="UP000593560"/>
    </source>
</evidence>
<protein>
    <recommendedName>
        <fullName evidence="2">DUF4283 domain-containing protein</fullName>
    </recommendedName>
</protein>
<proteinExistence type="predicted"/>
<comment type="caution">
    <text evidence="3">The sequence shown here is derived from an EMBL/GenBank/DDBJ whole genome shotgun (WGS) entry which is preliminary data.</text>
</comment>
<accession>A0A7J9I9B1</accession>
<evidence type="ECO:0000313" key="3">
    <source>
        <dbReference type="EMBL" id="MBA0818423.1"/>
    </source>
</evidence>
<dbReference type="InterPro" id="IPR025558">
    <property type="entry name" value="DUF4283"/>
</dbReference>
<reference evidence="3 4" key="1">
    <citation type="journal article" date="2019" name="Genome Biol. Evol.">
        <title>Insights into the evolution of the New World diploid cottons (Gossypium, subgenus Houzingenia) based on genome sequencing.</title>
        <authorList>
            <person name="Grover C.E."/>
            <person name="Arick M.A. 2nd"/>
            <person name="Thrash A."/>
            <person name="Conover J.L."/>
            <person name="Sanders W.S."/>
            <person name="Peterson D.G."/>
            <person name="Frelichowski J.E."/>
            <person name="Scheffler J.A."/>
            <person name="Scheffler B.E."/>
            <person name="Wendel J.F."/>
        </authorList>
    </citation>
    <scope>NUCLEOTIDE SEQUENCE [LARGE SCALE GENOMIC DNA]</scope>
    <source>
        <strain evidence="3">0</strain>
        <tissue evidence="3">Leaf</tissue>
    </source>
</reference>
<feature type="region of interest" description="Disordered" evidence="1">
    <location>
        <begin position="1"/>
        <end position="23"/>
    </location>
</feature>
<feature type="domain" description="DUF4283" evidence="2">
    <location>
        <begin position="60"/>
        <end position="106"/>
    </location>
</feature>
<dbReference type="EMBL" id="JABFAD010282850">
    <property type="protein sequence ID" value="MBA0818423.1"/>
    <property type="molecule type" value="Genomic_DNA"/>
</dbReference>
<feature type="non-terminal residue" evidence="3">
    <location>
        <position position="1"/>
    </location>
</feature>
<dbReference type="OrthoDB" id="10345908at2759"/>
<sequence>ERVPSREGVANLEEDDVGDDNEEDWFPSLSIREMEYDELVVSPDDAYEEDINYKLCLGENIRKLGDNLNLIQFYHMADMKMMISGGPWSFNHCVLLIHLLAKGENPEDVDFHFVDLGLGS</sequence>
<feature type="compositionally biased region" description="Acidic residues" evidence="1">
    <location>
        <begin position="12"/>
        <end position="23"/>
    </location>
</feature>
<dbReference type="AlphaFoldDB" id="A0A7J9I9B1"/>
<evidence type="ECO:0000256" key="1">
    <source>
        <dbReference type="SAM" id="MobiDB-lite"/>
    </source>
</evidence>
<dbReference type="Proteomes" id="UP000593560">
    <property type="component" value="Unassembled WGS sequence"/>
</dbReference>
<gene>
    <name evidence="3" type="ORF">Gohar_027910</name>
</gene>
<keyword evidence="4" id="KW-1185">Reference proteome</keyword>
<name>A0A7J9I9B1_9ROSI</name>
<evidence type="ECO:0000259" key="2">
    <source>
        <dbReference type="Pfam" id="PF14111"/>
    </source>
</evidence>
<organism evidence="3 4">
    <name type="scientific">Gossypium harknessii</name>
    <dbReference type="NCBI Taxonomy" id="34285"/>
    <lineage>
        <taxon>Eukaryota</taxon>
        <taxon>Viridiplantae</taxon>
        <taxon>Streptophyta</taxon>
        <taxon>Embryophyta</taxon>
        <taxon>Tracheophyta</taxon>
        <taxon>Spermatophyta</taxon>
        <taxon>Magnoliopsida</taxon>
        <taxon>eudicotyledons</taxon>
        <taxon>Gunneridae</taxon>
        <taxon>Pentapetalae</taxon>
        <taxon>rosids</taxon>
        <taxon>malvids</taxon>
        <taxon>Malvales</taxon>
        <taxon>Malvaceae</taxon>
        <taxon>Malvoideae</taxon>
        <taxon>Gossypium</taxon>
    </lineage>
</organism>
<dbReference type="Pfam" id="PF14111">
    <property type="entry name" value="DUF4283"/>
    <property type="match status" value="1"/>
</dbReference>